<dbReference type="OrthoDB" id="5569427at2"/>
<dbReference type="RefSeq" id="WP_119632490.1">
    <property type="nucleotide sequence ID" value="NZ_AP017928.1"/>
</dbReference>
<dbReference type="EMBL" id="AP017928">
    <property type="protein sequence ID" value="BBA37516.1"/>
    <property type="molecule type" value="Genomic_DNA"/>
</dbReference>
<keyword evidence="1" id="KW-0472">Membrane</keyword>
<feature type="transmembrane region" description="Helical" evidence="1">
    <location>
        <begin position="12"/>
        <end position="31"/>
    </location>
</feature>
<dbReference type="InterPro" id="IPR032314">
    <property type="entry name" value="DUF4845"/>
</dbReference>
<dbReference type="Proteomes" id="UP000266313">
    <property type="component" value="Chromosome"/>
</dbReference>
<keyword evidence="1" id="KW-0812">Transmembrane</keyword>
<evidence type="ECO:0000256" key="1">
    <source>
        <dbReference type="SAM" id="Phobius"/>
    </source>
</evidence>
<name>A0A286P4D9_9GAMM</name>
<evidence type="ECO:0008006" key="4">
    <source>
        <dbReference type="Google" id="ProtNLM"/>
    </source>
</evidence>
<organism evidence="2 3">
    <name type="scientific">Methylocaldum marinum</name>
    <dbReference type="NCBI Taxonomy" id="1432792"/>
    <lineage>
        <taxon>Bacteria</taxon>
        <taxon>Pseudomonadati</taxon>
        <taxon>Pseudomonadota</taxon>
        <taxon>Gammaproteobacteria</taxon>
        <taxon>Methylococcales</taxon>
        <taxon>Methylococcaceae</taxon>
        <taxon>Methylocaldum</taxon>
    </lineage>
</organism>
<proteinExistence type="predicted"/>
<keyword evidence="3" id="KW-1185">Reference proteome</keyword>
<evidence type="ECO:0000313" key="3">
    <source>
        <dbReference type="Proteomes" id="UP000266313"/>
    </source>
</evidence>
<keyword evidence="1" id="KW-1133">Transmembrane helix</keyword>
<gene>
    <name evidence="2" type="ORF">sS8_5599</name>
</gene>
<evidence type="ECO:0000313" key="2">
    <source>
        <dbReference type="EMBL" id="BBA37516.1"/>
    </source>
</evidence>
<reference evidence="2 3" key="1">
    <citation type="submission" date="2016-12" db="EMBL/GenBank/DDBJ databases">
        <title>Genome sequencing of Methylocaldum marinum.</title>
        <authorList>
            <person name="Takeuchi M."/>
            <person name="Kamagata Y."/>
            <person name="Hiraoka S."/>
            <person name="Oshima K."/>
            <person name="Hattori M."/>
            <person name="Iwasaki W."/>
        </authorList>
    </citation>
    <scope>NUCLEOTIDE SEQUENCE [LARGE SCALE GENOMIC DNA]</scope>
    <source>
        <strain evidence="2 3">S8</strain>
    </source>
</reference>
<dbReference type="AlphaFoldDB" id="A0A286P4D9"/>
<dbReference type="KEGG" id="mmai:sS8_5599"/>
<accession>A0A286P4D9</accession>
<dbReference type="Pfam" id="PF16137">
    <property type="entry name" value="DUF4845"/>
    <property type="match status" value="1"/>
</dbReference>
<sequence length="125" mass="14297">MANFPFTQKGLTLVGFLWTSFLIGFFSLLVLKIGPVYLEHYKVVSSLKSLEKESELASKSREEILSLLQKRWEINMVERVSTQDVRILKEGSYLKVEVAYDVAEHLFGNVDVLLHFDDQVEVGSN</sequence>
<protein>
    <recommendedName>
        <fullName evidence="4">DUF4845 domain-containing protein</fullName>
    </recommendedName>
</protein>